<proteinExistence type="predicted"/>
<protein>
    <recommendedName>
        <fullName evidence="3">DUF3768 domain-containing protein</fullName>
    </recommendedName>
</protein>
<gene>
    <name evidence="1" type="ORF">BSZ18_23470</name>
</gene>
<dbReference type="AlphaFoldDB" id="A0A1X3FQ12"/>
<evidence type="ECO:0008006" key="3">
    <source>
        <dbReference type="Google" id="ProtNLM"/>
    </source>
</evidence>
<accession>A0A1X3FQ12</accession>
<dbReference type="RefSeq" id="WP_085360289.1">
    <property type="nucleotide sequence ID" value="NZ_NAFD01000184.1"/>
</dbReference>
<name>A0A1X3FQ12_9BRAD</name>
<evidence type="ECO:0000313" key="1">
    <source>
        <dbReference type="EMBL" id="OSJ06114.1"/>
    </source>
</evidence>
<dbReference type="EMBL" id="NAFI01000180">
    <property type="protein sequence ID" value="OSJ06114.1"/>
    <property type="molecule type" value="Genomic_DNA"/>
</dbReference>
<dbReference type="Pfam" id="PF12599">
    <property type="entry name" value="DUF3768"/>
    <property type="match status" value="1"/>
</dbReference>
<evidence type="ECO:0000313" key="2">
    <source>
        <dbReference type="Proteomes" id="UP000193553"/>
    </source>
</evidence>
<dbReference type="Proteomes" id="UP000193553">
    <property type="component" value="Unassembled WGS sequence"/>
</dbReference>
<sequence length="121" mass="13733">MAQPDNNRRTHIHDTTSNIRRLNDCFRRSLIFGGQTVLTSGVSALDTEAKTALLRQVQTFDAFSRDNDPHGEHDFGAIEHAGVSYFWKIDYYDRARQFASPDAADPAVTVRVLTIMRADEY</sequence>
<organism evidence="1 2">
    <name type="scientific">Bradyrhizobium canariense</name>
    <dbReference type="NCBI Taxonomy" id="255045"/>
    <lineage>
        <taxon>Bacteria</taxon>
        <taxon>Pseudomonadati</taxon>
        <taxon>Pseudomonadota</taxon>
        <taxon>Alphaproteobacteria</taxon>
        <taxon>Hyphomicrobiales</taxon>
        <taxon>Nitrobacteraceae</taxon>
        <taxon>Bradyrhizobium</taxon>
    </lineage>
</organism>
<comment type="caution">
    <text evidence="1">The sequence shown here is derived from an EMBL/GenBank/DDBJ whole genome shotgun (WGS) entry which is preliminary data.</text>
</comment>
<dbReference type="OrthoDB" id="1495368at2"/>
<reference evidence="1 2" key="1">
    <citation type="submission" date="2017-03" db="EMBL/GenBank/DDBJ databases">
        <title>Whole genome sequences of fourteen strains of Bradyrhizobium canariense and one strain of Bradyrhizobium japonicum isolated from Lupinus (Papilionoideae: Genisteae) species in Algeria.</title>
        <authorList>
            <person name="Crovadore J."/>
            <person name="Chekireb D."/>
            <person name="Brachmann A."/>
            <person name="Chablais R."/>
            <person name="Cochard B."/>
            <person name="Lefort F."/>
        </authorList>
    </citation>
    <scope>NUCLEOTIDE SEQUENCE [LARGE SCALE GENOMIC DNA]</scope>
    <source>
        <strain evidence="1 2">UBMA195</strain>
    </source>
</reference>
<dbReference type="InterPro" id="IPR022243">
    <property type="entry name" value="DUF3768"/>
</dbReference>